<evidence type="ECO:0000256" key="3">
    <source>
        <dbReference type="ARBA" id="ARBA00012211"/>
    </source>
</evidence>
<dbReference type="EMBL" id="PIEU01000046">
    <property type="protein sequence ID" value="PZL75250.1"/>
    <property type="molecule type" value="Genomic_DNA"/>
</dbReference>
<dbReference type="GO" id="GO:0008360">
    <property type="term" value="P:regulation of cell shape"/>
    <property type="evidence" value="ECO:0007669"/>
    <property type="project" value="UniProtKB-KW"/>
</dbReference>
<evidence type="ECO:0000313" key="19">
    <source>
        <dbReference type="Proteomes" id="UP000249828"/>
    </source>
</evidence>
<dbReference type="PANTHER" id="PTHR43445">
    <property type="entry name" value="UDP-N-ACETYLMURAMATE--L-ALANINE LIGASE-RELATED"/>
    <property type="match status" value="1"/>
</dbReference>
<keyword evidence="8 14" id="KW-0067">ATP-binding</keyword>
<evidence type="ECO:0000259" key="16">
    <source>
        <dbReference type="Pfam" id="PF02875"/>
    </source>
</evidence>
<dbReference type="Pfam" id="PF08245">
    <property type="entry name" value="Mur_ligase_M"/>
    <property type="match status" value="1"/>
</dbReference>
<dbReference type="PANTHER" id="PTHR43445:SF3">
    <property type="entry name" value="UDP-N-ACETYLMURAMATE--L-ALANINE LIGASE"/>
    <property type="match status" value="1"/>
</dbReference>
<dbReference type="InterPro" id="IPR036565">
    <property type="entry name" value="Mur-like_cat_sf"/>
</dbReference>
<evidence type="ECO:0000259" key="15">
    <source>
        <dbReference type="Pfam" id="PF01225"/>
    </source>
</evidence>
<comment type="subcellular location">
    <subcellularLocation>
        <location evidence="1 14">Cytoplasm</location>
    </subcellularLocation>
</comment>
<dbReference type="AlphaFoldDB" id="A0A2W3ZDA7"/>
<reference evidence="18 19" key="1">
    <citation type="submission" date="2017-11" db="EMBL/GenBank/DDBJ databases">
        <title>Draft genome sequence of Enterococcus plantarum TRW2 strain isolated from lettuce.</title>
        <authorList>
            <person name="Kim E.B."/>
            <person name="Marco M.L."/>
            <person name="Williams T.R."/>
            <person name="You I.H."/>
        </authorList>
    </citation>
    <scope>NUCLEOTIDE SEQUENCE [LARGE SCALE GENOMIC DNA]</scope>
    <source>
        <strain evidence="18 19">TRW2</strain>
    </source>
</reference>
<dbReference type="STRING" id="1077675.BCR22_13030"/>
<keyword evidence="19" id="KW-1185">Reference proteome</keyword>
<dbReference type="InterPro" id="IPR013221">
    <property type="entry name" value="Mur_ligase_cen"/>
</dbReference>
<dbReference type="SUPFAM" id="SSF53244">
    <property type="entry name" value="MurD-like peptide ligases, peptide-binding domain"/>
    <property type="match status" value="1"/>
</dbReference>
<dbReference type="GO" id="GO:0005524">
    <property type="term" value="F:ATP binding"/>
    <property type="evidence" value="ECO:0007669"/>
    <property type="project" value="UniProtKB-UniRule"/>
</dbReference>
<evidence type="ECO:0000256" key="5">
    <source>
        <dbReference type="ARBA" id="ARBA00022598"/>
    </source>
</evidence>
<dbReference type="UniPathway" id="UPA00219"/>
<evidence type="ECO:0000256" key="12">
    <source>
        <dbReference type="ARBA" id="ARBA00023316"/>
    </source>
</evidence>
<dbReference type="GO" id="GO:0009252">
    <property type="term" value="P:peptidoglycan biosynthetic process"/>
    <property type="evidence" value="ECO:0007669"/>
    <property type="project" value="UniProtKB-UniRule"/>
</dbReference>
<evidence type="ECO:0000256" key="14">
    <source>
        <dbReference type="HAMAP-Rule" id="MF_00046"/>
    </source>
</evidence>
<comment type="pathway">
    <text evidence="2 14">Cell wall biogenesis; peptidoglycan biosynthesis.</text>
</comment>
<feature type="domain" description="Mur ligase central" evidence="17">
    <location>
        <begin position="111"/>
        <end position="279"/>
    </location>
</feature>
<organism evidence="18 19">
    <name type="scientific">Enterococcus plantarum</name>
    <dbReference type="NCBI Taxonomy" id="1077675"/>
    <lineage>
        <taxon>Bacteria</taxon>
        <taxon>Bacillati</taxon>
        <taxon>Bacillota</taxon>
        <taxon>Bacilli</taxon>
        <taxon>Lactobacillales</taxon>
        <taxon>Enterococcaceae</taxon>
        <taxon>Enterococcus</taxon>
    </lineage>
</organism>
<evidence type="ECO:0000256" key="13">
    <source>
        <dbReference type="ARBA" id="ARBA00047833"/>
    </source>
</evidence>
<dbReference type="RefSeq" id="WP_111247508.1">
    <property type="nucleotide sequence ID" value="NZ_PIEU01000046.1"/>
</dbReference>
<dbReference type="SUPFAM" id="SSF53623">
    <property type="entry name" value="MurD-like peptide ligases, catalytic domain"/>
    <property type="match status" value="1"/>
</dbReference>
<feature type="domain" description="Mur ligase C-terminal" evidence="16">
    <location>
        <begin position="302"/>
        <end position="416"/>
    </location>
</feature>
<evidence type="ECO:0000256" key="10">
    <source>
        <dbReference type="ARBA" id="ARBA00022984"/>
    </source>
</evidence>
<dbReference type="Gene3D" id="3.90.190.20">
    <property type="entry name" value="Mur ligase, C-terminal domain"/>
    <property type="match status" value="1"/>
</dbReference>
<evidence type="ECO:0000256" key="4">
    <source>
        <dbReference type="ARBA" id="ARBA00022490"/>
    </source>
</evidence>
<comment type="function">
    <text evidence="14">Cell wall formation.</text>
</comment>
<feature type="binding site" evidence="14">
    <location>
        <begin position="113"/>
        <end position="119"/>
    </location>
    <ligand>
        <name>ATP</name>
        <dbReference type="ChEBI" id="CHEBI:30616"/>
    </ligand>
</feature>
<accession>A0A2W3ZDA7</accession>
<keyword evidence="9 14" id="KW-0133">Cell shape</keyword>
<evidence type="ECO:0000256" key="9">
    <source>
        <dbReference type="ARBA" id="ARBA00022960"/>
    </source>
</evidence>
<evidence type="ECO:0000256" key="7">
    <source>
        <dbReference type="ARBA" id="ARBA00022741"/>
    </source>
</evidence>
<keyword evidence="10 14" id="KW-0573">Peptidoglycan synthesis</keyword>
<keyword evidence="5 14" id="KW-0436">Ligase</keyword>
<keyword evidence="6 14" id="KW-0132">Cell division</keyword>
<sequence>MSNQENKLHHFVGIKGSGMSSLALVLFEKGYQVQGSDVDEYFFTQRDLEKVGITILPFNADNITKDMIVIAGNAFPDTHEELVRAKELGAEIIRYHDFIGRFIKPYTSVAVTGSHGKTSTTGLLSHILTGIAPTSYLIGDGTGHGDPNAEFFAFEACEYRRHFLAYSPDYAIMTNIDFDHPDYFKSIEDVFSAFQTMADQVKKGIFAYGDDKYLRMLKTDVPVYYYGLAEDDDIQAKNIKRTTQGSSFDVYHKDDFVGHFVLPAFGQHNIMNALGVIAVTHFEKLDMEKVAEEMLTFEGVKRRFTEKKVSDMIIVDDYAHHPTEIIATIDGARQKYPDKEIIAVFQPHTFTRTIALMDEFAEALDLADAVYLCDIFGSAREQKGDVKIEDLGNKIQKGGQVIKEDNVSPLLDHEDAVMVFMGAGDVQKFEQAYETLLSNTTRSVL</sequence>
<feature type="domain" description="Mur ligase N-terminal catalytic" evidence="15">
    <location>
        <begin position="10"/>
        <end position="106"/>
    </location>
</feature>
<dbReference type="HAMAP" id="MF_00046">
    <property type="entry name" value="MurC"/>
    <property type="match status" value="1"/>
</dbReference>
<dbReference type="Gene3D" id="3.40.1190.10">
    <property type="entry name" value="Mur-like, catalytic domain"/>
    <property type="match status" value="1"/>
</dbReference>
<evidence type="ECO:0000256" key="6">
    <source>
        <dbReference type="ARBA" id="ARBA00022618"/>
    </source>
</evidence>
<keyword evidence="11 14" id="KW-0131">Cell cycle</keyword>
<evidence type="ECO:0000256" key="2">
    <source>
        <dbReference type="ARBA" id="ARBA00004752"/>
    </source>
</evidence>
<proteinExistence type="inferred from homology"/>
<keyword evidence="7 14" id="KW-0547">Nucleotide-binding</keyword>
<dbReference type="EC" id="6.3.2.8" evidence="3 14"/>
<dbReference type="GO" id="GO:0008763">
    <property type="term" value="F:UDP-N-acetylmuramate-L-alanine ligase activity"/>
    <property type="evidence" value="ECO:0007669"/>
    <property type="project" value="UniProtKB-UniRule"/>
</dbReference>
<evidence type="ECO:0000313" key="18">
    <source>
        <dbReference type="EMBL" id="PZL75250.1"/>
    </source>
</evidence>
<comment type="similarity">
    <text evidence="14">Belongs to the MurCDEF family.</text>
</comment>
<dbReference type="Gene3D" id="3.40.50.720">
    <property type="entry name" value="NAD(P)-binding Rossmann-like Domain"/>
    <property type="match status" value="1"/>
</dbReference>
<dbReference type="InterPro" id="IPR050061">
    <property type="entry name" value="MurCDEF_pg_biosynth"/>
</dbReference>
<dbReference type="Pfam" id="PF01225">
    <property type="entry name" value="Mur_ligase"/>
    <property type="match status" value="1"/>
</dbReference>
<dbReference type="Proteomes" id="UP000249828">
    <property type="component" value="Unassembled WGS sequence"/>
</dbReference>
<dbReference type="GO" id="GO:0071555">
    <property type="term" value="P:cell wall organization"/>
    <property type="evidence" value="ECO:0007669"/>
    <property type="project" value="UniProtKB-KW"/>
</dbReference>
<evidence type="ECO:0000256" key="1">
    <source>
        <dbReference type="ARBA" id="ARBA00004496"/>
    </source>
</evidence>
<comment type="catalytic activity">
    <reaction evidence="13 14">
        <text>UDP-N-acetyl-alpha-D-muramate + L-alanine + ATP = UDP-N-acetyl-alpha-D-muramoyl-L-alanine + ADP + phosphate + H(+)</text>
        <dbReference type="Rhea" id="RHEA:23372"/>
        <dbReference type="ChEBI" id="CHEBI:15378"/>
        <dbReference type="ChEBI" id="CHEBI:30616"/>
        <dbReference type="ChEBI" id="CHEBI:43474"/>
        <dbReference type="ChEBI" id="CHEBI:57972"/>
        <dbReference type="ChEBI" id="CHEBI:70757"/>
        <dbReference type="ChEBI" id="CHEBI:83898"/>
        <dbReference type="ChEBI" id="CHEBI:456216"/>
        <dbReference type="EC" id="6.3.2.8"/>
    </reaction>
</comment>
<dbReference type="InterPro" id="IPR005758">
    <property type="entry name" value="UDP-N-AcMur_Ala_ligase_MurC"/>
</dbReference>
<dbReference type="SUPFAM" id="SSF51984">
    <property type="entry name" value="MurCD N-terminal domain"/>
    <property type="match status" value="1"/>
</dbReference>
<dbReference type="GO" id="GO:0051301">
    <property type="term" value="P:cell division"/>
    <property type="evidence" value="ECO:0007669"/>
    <property type="project" value="UniProtKB-KW"/>
</dbReference>
<dbReference type="InterPro" id="IPR000713">
    <property type="entry name" value="Mur_ligase_N"/>
</dbReference>
<dbReference type="InterPro" id="IPR036615">
    <property type="entry name" value="Mur_ligase_C_dom_sf"/>
</dbReference>
<evidence type="ECO:0000256" key="11">
    <source>
        <dbReference type="ARBA" id="ARBA00023306"/>
    </source>
</evidence>
<gene>
    <name evidence="14" type="primary">murC</name>
    <name evidence="18" type="ORF">CI088_05835</name>
</gene>
<dbReference type="Pfam" id="PF02875">
    <property type="entry name" value="Mur_ligase_C"/>
    <property type="match status" value="1"/>
</dbReference>
<comment type="caution">
    <text evidence="18">The sequence shown here is derived from an EMBL/GenBank/DDBJ whole genome shotgun (WGS) entry which is preliminary data.</text>
</comment>
<dbReference type="NCBIfam" id="TIGR01082">
    <property type="entry name" value="murC"/>
    <property type="match status" value="1"/>
</dbReference>
<keyword evidence="4 14" id="KW-0963">Cytoplasm</keyword>
<keyword evidence="12 14" id="KW-0961">Cell wall biogenesis/degradation</keyword>
<dbReference type="GO" id="GO:0005737">
    <property type="term" value="C:cytoplasm"/>
    <property type="evidence" value="ECO:0007669"/>
    <property type="project" value="UniProtKB-SubCell"/>
</dbReference>
<dbReference type="InterPro" id="IPR004101">
    <property type="entry name" value="Mur_ligase_C"/>
</dbReference>
<evidence type="ECO:0000259" key="17">
    <source>
        <dbReference type="Pfam" id="PF08245"/>
    </source>
</evidence>
<protein>
    <recommendedName>
        <fullName evidence="3 14">UDP-N-acetylmuramate--L-alanine ligase</fullName>
        <ecNumber evidence="3 14">6.3.2.8</ecNumber>
    </recommendedName>
    <alternativeName>
        <fullName evidence="14">UDP-N-acetylmuramoyl-L-alanine synthetase</fullName>
    </alternativeName>
</protein>
<evidence type="ECO:0000256" key="8">
    <source>
        <dbReference type="ARBA" id="ARBA00022840"/>
    </source>
</evidence>
<name>A0A2W3ZDA7_9ENTE</name>